<dbReference type="Proteomes" id="UP001152622">
    <property type="component" value="Chromosome 2"/>
</dbReference>
<evidence type="ECO:0000313" key="3">
    <source>
        <dbReference type="Proteomes" id="UP001152622"/>
    </source>
</evidence>
<evidence type="ECO:0000313" key="2">
    <source>
        <dbReference type="EMBL" id="KAJ8375915.1"/>
    </source>
</evidence>
<protein>
    <submittedName>
        <fullName evidence="2">Uncharacterized protein</fullName>
    </submittedName>
</protein>
<reference evidence="2" key="1">
    <citation type="journal article" date="2023" name="Science">
        <title>Genome structures resolve the early diversification of teleost fishes.</title>
        <authorList>
            <person name="Parey E."/>
            <person name="Louis A."/>
            <person name="Montfort J."/>
            <person name="Bouchez O."/>
            <person name="Roques C."/>
            <person name="Iampietro C."/>
            <person name="Lluch J."/>
            <person name="Castinel A."/>
            <person name="Donnadieu C."/>
            <person name="Desvignes T."/>
            <person name="Floi Bucao C."/>
            <person name="Jouanno E."/>
            <person name="Wen M."/>
            <person name="Mejri S."/>
            <person name="Dirks R."/>
            <person name="Jansen H."/>
            <person name="Henkel C."/>
            <person name="Chen W.J."/>
            <person name="Zahm M."/>
            <person name="Cabau C."/>
            <person name="Klopp C."/>
            <person name="Thompson A.W."/>
            <person name="Robinson-Rechavi M."/>
            <person name="Braasch I."/>
            <person name="Lecointre G."/>
            <person name="Bobe J."/>
            <person name="Postlethwait J.H."/>
            <person name="Berthelot C."/>
            <person name="Roest Crollius H."/>
            <person name="Guiguen Y."/>
        </authorList>
    </citation>
    <scope>NUCLEOTIDE SEQUENCE</scope>
    <source>
        <strain evidence="2">WJC10195</strain>
    </source>
</reference>
<sequence>MEPRGAEPSPHHRGGGARGAPLHPTPAKVTLPGSRPGRLRHAAFRGVTWSRVSAGVGWGGGLLLSSAAHPQKAAFFDGNPSSTVMWDSGSL</sequence>
<gene>
    <name evidence="2" type="ORF">SKAU_G00064950</name>
</gene>
<organism evidence="2 3">
    <name type="scientific">Synaphobranchus kaupii</name>
    <name type="common">Kaup's arrowtooth eel</name>
    <dbReference type="NCBI Taxonomy" id="118154"/>
    <lineage>
        <taxon>Eukaryota</taxon>
        <taxon>Metazoa</taxon>
        <taxon>Chordata</taxon>
        <taxon>Craniata</taxon>
        <taxon>Vertebrata</taxon>
        <taxon>Euteleostomi</taxon>
        <taxon>Actinopterygii</taxon>
        <taxon>Neopterygii</taxon>
        <taxon>Teleostei</taxon>
        <taxon>Anguilliformes</taxon>
        <taxon>Synaphobranchidae</taxon>
        <taxon>Synaphobranchus</taxon>
    </lineage>
</organism>
<proteinExistence type="predicted"/>
<evidence type="ECO:0000256" key="1">
    <source>
        <dbReference type="SAM" id="MobiDB-lite"/>
    </source>
</evidence>
<accession>A0A9Q1JB54</accession>
<comment type="caution">
    <text evidence="2">The sequence shown here is derived from an EMBL/GenBank/DDBJ whole genome shotgun (WGS) entry which is preliminary data.</text>
</comment>
<name>A0A9Q1JB54_SYNKA</name>
<keyword evidence="3" id="KW-1185">Reference proteome</keyword>
<dbReference type="EMBL" id="JAINUF010000002">
    <property type="protein sequence ID" value="KAJ8375915.1"/>
    <property type="molecule type" value="Genomic_DNA"/>
</dbReference>
<dbReference type="AlphaFoldDB" id="A0A9Q1JB54"/>
<feature type="region of interest" description="Disordered" evidence="1">
    <location>
        <begin position="1"/>
        <end position="37"/>
    </location>
</feature>